<gene>
    <name evidence="1" type="ORF">RM529_10780</name>
</gene>
<accession>A0ABU3CW96</accession>
<sequence>MIYPHVNFGVHNLEDAARLAKKLNRRNLDVTFNLYHFLADIGTEAYEAFIPVVESVIPYLFTISLNGPDEPVENKSGNLWQYFFQPLEREITVPADSSVLLQNKDSKAL</sequence>
<name>A0ABU3CW96_9FLAO</name>
<keyword evidence="2" id="KW-1185">Reference proteome</keyword>
<evidence type="ECO:0000313" key="2">
    <source>
        <dbReference type="Proteomes" id="UP001248819"/>
    </source>
</evidence>
<dbReference type="EMBL" id="JAVRHP010000052">
    <property type="protein sequence ID" value="MDT0650633.1"/>
    <property type="molecule type" value="Genomic_DNA"/>
</dbReference>
<dbReference type="Gene3D" id="3.20.20.150">
    <property type="entry name" value="Divalent-metal-dependent TIM barrel enzymes"/>
    <property type="match status" value="1"/>
</dbReference>
<dbReference type="RefSeq" id="WP_311484803.1">
    <property type="nucleotide sequence ID" value="NZ_JAVRHP010000052.1"/>
</dbReference>
<dbReference type="Proteomes" id="UP001248819">
    <property type="component" value="Unassembled WGS sequence"/>
</dbReference>
<evidence type="ECO:0000313" key="1">
    <source>
        <dbReference type="EMBL" id="MDT0650633.1"/>
    </source>
</evidence>
<proteinExistence type="predicted"/>
<organism evidence="1 2">
    <name type="scientific">Autumnicola edwardsiae</name>
    <dbReference type="NCBI Taxonomy" id="3075594"/>
    <lineage>
        <taxon>Bacteria</taxon>
        <taxon>Pseudomonadati</taxon>
        <taxon>Bacteroidota</taxon>
        <taxon>Flavobacteriia</taxon>
        <taxon>Flavobacteriales</taxon>
        <taxon>Flavobacteriaceae</taxon>
        <taxon>Autumnicola</taxon>
    </lineage>
</organism>
<reference evidence="1 2" key="1">
    <citation type="submission" date="2023-09" db="EMBL/GenBank/DDBJ databases">
        <authorList>
            <person name="Rey-Velasco X."/>
        </authorList>
    </citation>
    <scope>NUCLEOTIDE SEQUENCE [LARGE SCALE GENOMIC DNA]</scope>
    <source>
        <strain evidence="1 2">F297</strain>
    </source>
</reference>
<evidence type="ECO:0008006" key="3">
    <source>
        <dbReference type="Google" id="ProtNLM"/>
    </source>
</evidence>
<protein>
    <recommendedName>
        <fullName evidence="3">Xylose isomerase</fullName>
    </recommendedName>
</protein>
<comment type="caution">
    <text evidence="1">The sequence shown here is derived from an EMBL/GenBank/DDBJ whole genome shotgun (WGS) entry which is preliminary data.</text>
</comment>